<dbReference type="PANTHER" id="PTHR43806:SF11">
    <property type="entry name" value="CEREVISIN-RELATED"/>
    <property type="match status" value="1"/>
</dbReference>
<dbReference type="PANTHER" id="PTHR43806">
    <property type="entry name" value="PEPTIDASE S8"/>
    <property type="match status" value="1"/>
</dbReference>
<keyword evidence="3" id="KW-0378">Hydrolase</keyword>
<comment type="similarity">
    <text evidence="1">Belongs to the peptidase S8 family.</text>
</comment>
<dbReference type="SUPFAM" id="SSF52743">
    <property type="entry name" value="Subtilisin-like"/>
    <property type="match status" value="1"/>
</dbReference>
<gene>
    <name evidence="8" type="ORF">EDB81DRAFT_843489</name>
</gene>
<feature type="region of interest" description="Disordered" evidence="5">
    <location>
        <begin position="245"/>
        <end position="264"/>
    </location>
</feature>
<name>A0A9P9EPU5_9HYPO</name>
<evidence type="ECO:0000313" key="8">
    <source>
        <dbReference type="EMBL" id="KAH7142026.1"/>
    </source>
</evidence>
<dbReference type="GO" id="GO:0006508">
    <property type="term" value="P:proteolysis"/>
    <property type="evidence" value="ECO:0007669"/>
    <property type="project" value="UniProtKB-KW"/>
</dbReference>
<dbReference type="Gene3D" id="3.40.50.200">
    <property type="entry name" value="Peptidase S8/S53 domain"/>
    <property type="match status" value="1"/>
</dbReference>
<evidence type="ECO:0000256" key="2">
    <source>
        <dbReference type="ARBA" id="ARBA00022670"/>
    </source>
</evidence>
<keyword evidence="6" id="KW-0732">Signal</keyword>
<keyword evidence="2" id="KW-0645">Protease</keyword>
<organism evidence="8 9">
    <name type="scientific">Dactylonectria macrodidyma</name>
    <dbReference type="NCBI Taxonomy" id="307937"/>
    <lineage>
        <taxon>Eukaryota</taxon>
        <taxon>Fungi</taxon>
        <taxon>Dikarya</taxon>
        <taxon>Ascomycota</taxon>
        <taxon>Pezizomycotina</taxon>
        <taxon>Sordariomycetes</taxon>
        <taxon>Hypocreomycetidae</taxon>
        <taxon>Hypocreales</taxon>
        <taxon>Nectriaceae</taxon>
        <taxon>Dactylonectria</taxon>
    </lineage>
</organism>
<proteinExistence type="inferred from homology"/>
<keyword evidence="4" id="KW-0720">Serine protease</keyword>
<evidence type="ECO:0000313" key="9">
    <source>
        <dbReference type="Proteomes" id="UP000738349"/>
    </source>
</evidence>
<evidence type="ECO:0000259" key="7">
    <source>
        <dbReference type="Pfam" id="PF00082"/>
    </source>
</evidence>
<dbReference type="EMBL" id="JAGMUV010000010">
    <property type="protein sequence ID" value="KAH7142026.1"/>
    <property type="molecule type" value="Genomic_DNA"/>
</dbReference>
<accession>A0A9P9EPU5</accession>
<feature type="signal peptide" evidence="6">
    <location>
        <begin position="1"/>
        <end position="22"/>
    </location>
</feature>
<evidence type="ECO:0000256" key="3">
    <source>
        <dbReference type="ARBA" id="ARBA00022801"/>
    </source>
</evidence>
<comment type="caution">
    <text evidence="8">The sequence shown here is derived from an EMBL/GenBank/DDBJ whole genome shotgun (WGS) entry which is preliminary data.</text>
</comment>
<dbReference type="AlphaFoldDB" id="A0A9P9EPU5"/>
<dbReference type="OrthoDB" id="1896086at2759"/>
<reference evidence="8" key="1">
    <citation type="journal article" date="2021" name="Nat. Commun.">
        <title>Genetic determinants of endophytism in the Arabidopsis root mycobiome.</title>
        <authorList>
            <person name="Mesny F."/>
            <person name="Miyauchi S."/>
            <person name="Thiergart T."/>
            <person name="Pickel B."/>
            <person name="Atanasova L."/>
            <person name="Karlsson M."/>
            <person name="Huettel B."/>
            <person name="Barry K.W."/>
            <person name="Haridas S."/>
            <person name="Chen C."/>
            <person name="Bauer D."/>
            <person name="Andreopoulos W."/>
            <person name="Pangilinan J."/>
            <person name="LaButti K."/>
            <person name="Riley R."/>
            <person name="Lipzen A."/>
            <person name="Clum A."/>
            <person name="Drula E."/>
            <person name="Henrissat B."/>
            <person name="Kohler A."/>
            <person name="Grigoriev I.V."/>
            <person name="Martin F.M."/>
            <person name="Hacquard S."/>
        </authorList>
    </citation>
    <scope>NUCLEOTIDE SEQUENCE</scope>
    <source>
        <strain evidence="8">MPI-CAGE-AT-0147</strain>
    </source>
</reference>
<dbReference type="Proteomes" id="UP000738349">
    <property type="component" value="Unassembled WGS sequence"/>
</dbReference>
<feature type="chain" id="PRO_5040207105" evidence="6">
    <location>
        <begin position="23"/>
        <end position="617"/>
    </location>
</feature>
<sequence>MNFHMFFLPWLLLVFVPLSTTANMNLPSERIPEFGKGLYTVFPKEGTDISATAGFIKSTVQNHDLYPSAEVGEQLMSWTVEASPSEVTKLESYDGIVRVVKLEVPAQQEKKRRQKDLPAEGRYTIYPVDRNNQDQCKAIGASLDALLNDEVREPRRMNDMIQSWVAVLTIDQVRQVEGIDGVKAVCRVHRGRRGRMAQGLSKLSTSPKLSSRLKRRDMTYETQKNAVPELVAIGQPSTIPVLKDLKNYEPSTDDDDDVDDGEEEDLPFHSTCTAGKALGTQFGASKKATHVVVKLDHIDSAEFEDALDLIIQDLDENPERRKNSVVTMSLGMGQEWEDELIRDVRGKLENLFARDVPFVCNAGNIESNSNSAEVDEYPALLEGPDLPLIVVGFVNSEGERSGFSQAGPHVTIHALGEDVRCLPKDKDSAMEMDGTSFAAPLVASEIANLLSYEAVPFDTSDGSLVRNLKAYLQSEKGGWERIPGIRVIWNGVTEENNPSENVHCNSLEGDIYVKRGDVKSLAENDVCLGAEGTPNKVTLSMDLEPVTNIKQYGEDCAKYLMMAVDGCGNPSSAIPANYNGGGVTNTARFRTGVFQKSCVGNAISRASGIDLGCKGTG</sequence>
<dbReference type="Pfam" id="PF00082">
    <property type="entry name" value="Peptidase_S8"/>
    <property type="match status" value="1"/>
</dbReference>
<evidence type="ECO:0000256" key="1">
    <source>
        <dbReference type="ARBA" id="ARBA00011073"/>
    </source>
</evidence>
<evidence type="ECO:0000256" key="5">
    <source>
        <dbReference type="SAM" id="MobiDB-lite"/>
    </source>
</evidence>
<feature type="domain" description="Peptidase S8/S53" evidence="7">
    <location>
        <begin position="252"/>
        <end position="452"/>
    </location>
</feature>
<keyword evidence="9" id="KW-1185">Reference proteome</keyword>
<protein>
    <submittedName>
        <fullName evidence="8">Peptidase S8/S53 domain-containing protein</fullName>
    </submittedName>
</protein>
<feature type="compositionally biased region" description="Acidic residues" evidence="5">
    <location>
        <begin position="251"/>
        <end position="264"/>
    </location>
</feature>
<dbReference type="GO" id="GO:0004252">
    <property type="term" value="F:serine-type endopeptidase activity"/>
    <property type="evidence" value="ECO:0007669"/>
    <property type="project" value="InterPro"/>
</dbReference>
<dbReference type="InterPro" id="IPR036852">
    <property type="entry name" value="Peptidase_S8/S53_dom_sf"/>
</dbReference>
<dbReference type="InterPro" id="IPR000209">
    <property type="entry name" value="Peptidase_S8/S53_dom"/>
</dbReference>
<dbReference type="InterPro" id="IPR050131">
    <property type="entry name" value="Peptidase_S8_subtilisin-like"/>
</dbReference>
<evidence type="ECO:0000256" key="4">
    <source>
        <dbReference type="ARBA" id="ARBA00022825"/>
    </source>
</evidence>
<evidence type="ECO:0000256" key="6">
    <source>
        <dbReference type="SAM" id="SignalP"/>
    </source>
</evidence>